<dbReference type="PANTHER" id="PTHR24410:SF23">
    <property type="entry name" value="BTB DOMAIN-CONTAINING PROTEIN-RELATED"/>
    <property type="match status" value="1"/>
</dbReference>
<sequence length="514" mass="59716">MATTTFSSMNSVQIFNEKQGFLDNVDNLDFLLKNNNTFNSDNRCDYGGENYDTIIRVGEDPDIKEFKAGSIILNSRSAYFRIALSHEWARKDGDKFFIEKPNVTPQIFDIILRYLYIGVLKLDDLDAEGIYGLFSAADEFMLDDLIDHIPDNIGDGLDFWIDQDCIPVLNTIFGIDSYKKLRRHLVRKINSSPQWLLDIQDLTPIEEPILLGLLSQSNLAFDHITRWNLIINWALCKNPSLNKDNVKIWSDDEFGLLKLSLKNLIPLIQFSEISRNDIHSKIMPFEKILPHNIDNTALKWYLTKYRHKPKSHQGLKNSNLINHVHAMYFKKWISDLSSKNVDTKQKFKYRFELLFRSSQDGFNNYSEKCNQAGQTLVVAKLAGQRCLVGGFVPHGLHTEKKSTYVPDGINVREHFIFFFDYRDNASKSIKLCRMTRFDVLYRHFLSEDGPCFGDLRLILRYNTGVYFPSFYTPYSSKMYFDIEDCEIFKVVKATKNLSNDTCHRCHKPINNTDD</sequence>
<feature type="domain" description="BTB" evidence="1">
    <location>
        <begin position="51"/>
        <end position="124"/>
    </location>
</feature>
<dbReference type="PANTHER" id="PTHR24410">
    <property type="entry name" value="HL07962P-RELATED"/>
    <property type="match status" value="1"/>
</dbReference>
<dbReference type="Gene3D" id="3.30.710.10">
    <property type="entry name" value="Potassium Channel Kv1.1, Chain A"/>
    <property type="match status" value="1"/>
</dbReference>
<evidence type="ECO:0000259" key="2">
    <source>
        <dbReference type="PROSITE" id="PS51886"/>
    </source>
</evidence>
<dbReference type="PROSITE" id="PS51886">
    <property type="entry name" value="TLDC"/>
    <property type="match status" value="1"/>
</dbReference>
<gene>
    <name evidence="3" type="ORF">CPELLU_LOCUS1288</name>
</gene>
<feature type="domain" description="TLDc" evidence="2">
    <location>
        <begin position="319"/>
        <end position="491"/>
    </location>
</feature>
<evidence type="ECO:0000259" key="1">
    <source>
        <dbReference type="PROSITE" id="PS50097"/>
    </source>
</evidence>
<reference evidence="3" key="1">
    <citation type="submission" date="2021-06" db="EMBL/GenBank/DDBJ databases">
        <authorList>
            <person name="Kallberg Y."/>
            <person name="Tangrot J."/>
            <person name="Rosling A."/>
        </authorList>
    </citation>
    <scope>NUCLEOTIDE SEQUENCE</scope>
    <source>
        <strain evidence="3">FL966</strain>
    </source>
</reference>
<dbReference type="SUPFAM" id="SSF54695">
    <property type="entry name" value="POZ domain"/>
    <property type="match status" value="1"/>
</dbReference>
<evidence type="ECO:0000313" key="4">
    <source>
        <dbReference type="Proteomes" id="UP000789759"/>
    </source>
</evidence>
<organism evidence="3 4">
    <name type="scientific">Cetraspora pellucida</name>
    <dbReference type="NCBI Taxonomy" id="1433469"/>
    <lineage>
        <taxon>Eukaryota</taxon>
        <taxon>Fungi</taxon>
        <taxon>Fungi incertae sedis</taxon>
        <taxon>Mucoromycota</taxon>
        <taxon>Glomeromycotina</taxon>
        <taxon>Glomeromycetes</taxon>
        <taxon>Diversisporales</taxon>
        <taxon>Gigasporaceae</taxon>
        <taxon>Cetraspora</taxon>
    </lineage>
</organism>
<dbReference type="OrthoDB" id="298084at2759"/>
<proteinExistence type="predicted"/>
<dbReference type="Pfam" id="PF00651">
    <property type="entry name" value="BTB"/>
    <property type="match status" value="1"/>
</dbReference>
<dbReference type="AlphaFoldDB" id="A0A9N8W3E0"/>
<dbReference type="SMART" id="SM00225">
    <property type="entry name" value="BTB"/>
    <property type="match status" value="1"/>
</dbReference>
<comment type="caution">
    <text evidence="3">The sequence shown here is derived from an EMBL/GenBank/DDBJ whole genome shotgun (WGS) entry which is preliminary data.</text>
</comment>
<evidence type="ECO:0000313" key="3">
    <source>
        <dbReference type="EMBL" id="CAG8475771.1"/>
    </source>
</evidence>
<accession>A0A9N8W3E0</accession>
<dbReference type="PROSITE" id="PS50097">
    <property type="entry name" value="BTB"/>
    <property type="match status" value="1"/>
</dbReference>
<protein>
    <submittedName>
        <fullName evidence="3">5211_t:CDS:1</fullName>
    </submittedName>
</protein>
<name>A0A9N8W3E0_9GLOM</name>
<dbReference type="InterPro" id="IPR051481">
    <property type="entry name" value="BTB-POZ/Galectin-3-binding"/>
</dbReference>
<dbReference type="InterPro" id="IPR000210">
    <property type="entry name" value="BTB/POZ_dom"/>
</dbReference>
<dbReference type="InterPro" id="IPR011333">
    <property type="entry name" value="SKP1/BTB/POZ_sf"/>
</dbReference>
<dbReference type="InterPro" id="IPR006571">
    <property type="entry name" value="TLDc_dom"/>
</dbReference>
<keyword evidence="4" id="KW-1185">Reference proteome</keyword>
<dbReference type="Proteomes" id="UP000789759">
    <property type="component" value="Unassembled WGS sequence"/>
</dbReference>
<dbReference type="CDD" id="cd18186">
    <property type="entry name" value="BTB_POZ_ZBTB_KLHL-like"/>
    <property type="match status" value="1"/>
</dbReference>
<dbReference type="EMBL" id="CAJVQA010000457">
    <property type="protein sequence ID" value="CAG8475771.1"/>
    <property type="molecule type" value="Genomic_DNA"/>
</dbReference>